<dbReference type="InterPro" id="IPR040893">
    <property type="entry name" value="RADX"/>
</dbReference>
<dbReference type="PANTHER" id="PTHR14944:SF2">
    <property type="entry name" value="RPA-RELATED PROTEIN RADX"/>
    <property type="match status" value="1"/>
</dbReference>
<dbReference type="AlphaFoldDB" id="A0AAV1UYI7"/>
<dbReference type="InterPro" id="IPR012340">
    <property type="entry name" value="NA-bd_OB-fold"/>
</dbReference>
<dbReference type="PANTHER" id="PTHR14944">
    <property type="entry name" value="RPA-RELATED PROTEIN RADX"/>
    <property type="match status" value="1"/>
</dbReference>
<comment type="caution">
    <text evidence="1">The sequence shown here is derived from an EMBL/GenBank/DDBJ whole genome shotgun (WGS) entry which is preliminary data.</text>
</comment>
<gene>
    <name evidence="1" type="ORF">PM001_LOCUS24831</name>
</gene>
<dbReference type="EMBL" id="CAKLBY020000248">
    <property type="protein sequence ID" value="CAK7939681.1"/>
    <property type="molecule type" value="Genomic_DNA"/>
</dbReference>
<protein>
    <recommendedName>
        <fullName evidence="3">CST complex subunit CTC1</fullName>
    </recommendedName>
</protein>
<name>A0AAV1UYI7_9STRA</name>
<dbReference type="Pfam" id="PF17659">
    <property type="entry name" value="RADX"/>
    <property type="match status" value="1"/>
</dbReference>
<dbReference type="Gene3D" id="2.40.50.140">
    <property type="entry name" value="Nucleic acid-binding proteins"/>
    <property type="match status" value="1"/>
</dbReference>
<dbReference type="Proteomes" id="UP001162060">
    <property type="component" value="Unassembled WGS sequence"/>
</dbReference>
<organism evidence="1 2">
    <name type="scientific">Peronospora matthiolae</name>
    <dbReference type="NCBI Taxonomy" id="2874970"/>
    <lineage>
        <taxon>Eukaryota</taxon>
        <taxon>Sar</taxon>
        <taxon>Stramenopiles</taxon>
        <taxon>Oomycota</taxon>
        <taxon>Peronosporomycetes</taxon>
        <taxon>Peronosporales</taxon>
        <taxon>Peronosporaceae</taxon>
        <taxon>Peronospora</taxon>
    </lineage>
</organism>
<reference evidence="1" key="1">
    <citation type="submission" date="2024-01" db="EMBL/GenBank/DDBJ databases">
        <authorList>
            <person name="Webb A."/>
        </authorList>
    </citation>
    <scope>NUCLEOTIDE SEQUENCE</scope>
    <source>
        <strain evidence="1">Pm1</strain>
    </source>
</reference>
<proteinExistence type="predicted"/>
<evidence type="ECO:0000313" key="1">
    <source>
        <dbReference type="EMBL" id="CAK7939681.1"/>
    </source>
</evidence>
<dbReference type="GO" id="GO:0003697">
    <property type="term" value="F:single-stranded DNA binding"/>
    <property type="evidence" value="ECO:0007669"/>
    <property type="project" value="InterPro"/>
</dbReference>
<sequence length="793" mass="88537">MQGTSRTNDSPATSRALTAHGVRQLVEEAGSTVAITVQVLSIYRYMVDPTLRTQMGQSFQDTHDVFDVLVSDGRTKIKTILDPSCHRLVYTRALQVQSIIRVYKFKVVSIDAAERRGQKRSRKRRSVVVLEEIDVVPPCHKDGNVCIAGDPQKDETLSGSTEQLEFLSVVHPREVELLPLVGRRVYYLPLRSDHYALDWACSFTGGKAEEDSPLDELEKDWTRRYGVSIATNVDNDDDDGGSCNGLNEVTPSAVVAWNTDPEYCSDLFTPECKRVFTILEVLEKIQHGEMNGGSSELYPPMLGVIRVKSQLINLGDPDIANPFPFAFNAVVVDSTGVFEVLFLDPMCAKYYLSLHEGDLIQFRGYSTISPHTLQTTLTTSPLIYYGPGSSGSALHVPRRYWKVLEMTEVAPRLLQGSDDISSLPQQTGSGSNSQLRPSWLECSFVTTLSTLHWDNKALGSLHMMYFDFVGVLSNVGKVCLGRNRNADDKGPRTTVYRWVKMIDSSSPHELVVRVSEGSQPAVFRSLKAGNTLMVTKLQWVVLSGANTGGNRIQYATTSEFSVLRVNEAVTPYLSIEECSLNSRFASNVRKNAVIAMDGVTKESSMITHTETKYRPRNRLPTGVEEFKQVFGLTVSSLSDLSMLQLQSEAYEYRHVGFVGQVRAVIDETDPTKGRPPILLQLSERENTEQMLTVAVTSNALYQRPSIKRSVKAVTPPEALPLIRLLPAAVIDDIYVKVLRDRVRSSCTGRQTLSLPFIEEYLVHSDWDYFFSLRFYRDGIGHVTWTVDAILVVL</sequence>
<evidence type="ECO:0008006" key="3">
    <source>
        <dbReference type="Google" id="ProtNLM"/>
    </source>
</evidence>
<evidence type="ECO:0000313" key="2">
    <source>
        <dbReference type="Proteomes" id="UP001162060"/>
    </source>
</evidence>
<accession>A0AAV1UYI7</accession>